<dbReference type="PANTHER" id="PTHR44464:SF1">
    <property type="entry name" value="WD REPEAT-CONTAINING PROTEIN 17"/>
    <property type="match status" value="1"/>
</dbReference>
<accession>A0A8X6YPV6</accession>
<dbReference type="EMBL" id="BMAV01022243">
    <property type="protein sequence ID" value="GFY76960.1"/>
    <property type="molecule type" value="Genomic_DNA"/>
</dbReference>
<protein>
    <submittedName>
        <fullName evidence="1">WD repeat-containing protein 17</fullName>
    </submittedName>
</protein>
<sequence length="80" mass="8815">MMIKALEDPPFGDVGVTIVSGSNLPRHSDQHRCFLRGTAIRGPVYFLDDLKSAVSLNDALMWAKVNRFSPLKTGAIINPF</sequence>
<keyword evidence="2" id="KW-1185">Reference proteome</keyword>
<comment type="caution">
    <text evidence="1">The sequence shown here is derived from an EMBL/GenBank/DDBJ whole genome shotgun (WGS) entry which is preliminary data.</text>
</comment>
<evidence type="ECO:0000313" key="2">
    <source>
        <dbReference type="Proteomes" id="UP000886998"/>
    </source>
</evidence>
<dbReference type="OrthoDB" id="6334762at2759"/>
<reference evidence="1" key="1">
    <citation type="submission" date="2020-08" db="EMBL/GenBank/DDBJ databases">
        <title>Multicomponent nature underlies the extraordinary mechanical properties of spider dragline silk.</title>
        <authorList>
            <person name="Kono N."/>
            <person name="Nakamura H."/>
            <person name="Mori M."/>
            <person name="Yoshida Y."/>
            <person name="Ohtoshi R."/>
            <person name="Malay A.D."/>
            <person name="Moran D.A.P."/>
            <person name="Tomita M."/>
            <person name="Numata K."/>
            <person name="Arakawa K."/>
        </authorList>
    </citation>
    <scope>NUCLEOTIDE SEQUENCE</scope>
</reference>
<gene>
    <name evidence="1" type="primary">WDR17</name>
    <name evidence="1" type="ORF">TNIN_24851</name>
</gene>
<proteinExistence type="predicted"/>
<organism evidence="1 2">
    <name type="scientific">Trichonephila inaurata madagascariensis</name>
    <dbReference type="NCBI Taxonomy" id="2747483"/>
    <lineage>
        <taxon>Eukaryota</taxon>
        <taxon>Metazoa</taxon>
        <taxon>Ecdysozoa</taxon>
        <taxon>Arthropoda</taxon>
        <taxon>Chelicerata</taxon>
        <taxon>Arachnida</taxon>
        <taxon>Araneae</taxon>
        <taxon>Araneomorphae</taxon>
        <taxon>Entelegynae</taxon>
        <taxon>Araneoidea</taxon>
        <taxon>Nephilidae</taxon>
        <taxon>Trichonephila</taxon>
        <taxon>Trichonephila inaurata</taxon>
    </lineage>
</organism>
<evidence type="ECO:0000313" key="1">
    <source>
        <dbReference type="EMBL" id="GFY76960.1"/>
    </source>
</evidence>
<dbReference type="PANTHER" id="PTHR44464">
    <property type="entry name" value="WD REPEAT-CONTAINING PROTEIN 17"/>
    <property type="match status" value="1"/>
</dbReference>
<name>A0A8X6YPV6_9ARAC</name>
<dbReference type="AlphaFoldDB" id="A0A8X6YPV6"/>
<dbReference type="Proteomes" id="UP000886998">
    <property type="component" value="Unassembled WGS sequence"/>
</dbReference>